<evidence type="ECO:0000256" key="1">
    <source>
        <dbReference type="ARBA" id="ARBA00006035"/>
    </source>
</evidence>
<dbReference type="InterPro" id="IPR024826">
    <property type="entry name" value="DNA_pol_delta/II_ssu"/>
</dbReference>
<dbReference type="PANTHER" id="PTHR10416:SF0">
    <property type="entry name" value="DNA POLYMERASE DELTA SUBUNIT 2"/>
    <property type="match status" value="1"/>
</dbReference>
<dbReference type="AlphaFoldDB" id="F4P9K5"/>
<dbReference type="FunFam" id="2.40.50.430:FF:000012">
    <property type="entry name" value="Uncharacterized protein"/>
    <property type="match status" value="1"/>
</dbReference>
<dbReference type="STRING" id="684364.F4P9K5"/>
<evidence type="ECO:0000313" key="6">
    <source>
        <dbReference type="Proteomes" id="UP000007241"/>
    </source>
</evidence>
<dbReference type="Proteomes" id="UP000007241">
    <property type="component" value="Unassembled WGS sequence"/>
</dbReference>
<protein>
    <recommendedName>
        <fullName evidence="7">DNA polymerase alpha/delta/epsilon subunit B domain-containing protein</fullName>
    </recommendedName>
</protein>
<dbReference type="OrthoDB" id="3763at2759"/>
<accession>F4P9K5</accession>
<evidence type="ECO:0008006" key="7">
    <source>
        <dbReference type="Google" id="ProtNLM"/>
    </source>
</evidence>
<reference evidence="5 6" key="1">
    <citation type="submission" date="2009-12" db="EMBL/GenBank/DDBJ databases">
        <title>The draft genome of Batrachochytrium dendrobatidis.</title>
        <authorList>
            <consortium name="US DOE Joint Genome Institute (JGI-PGF)"/>
            <person name="Kuo A."/>
            <person name="Salamov A."/>
            <person name="Schmutz J."/>
            <person name="Lucas S."/>
            <person name="Pitluck S."/>
            <person name="Rosenblum E."/>
            <person name="Stajich J."/>
            <person name="Eisen M."/>
            <person name="Grigoriev I.V."/>
        </authorList>
    </citation>
    <scope>NUCLEOTIDE SEQUENCE [LARGE SCALE GENOMIC DNA]</scope>
    <source>
        <strain evidence="6">JAM81 / FGSC 10211</strain>
    </source>
</reference>
<evidence type="ECO:0000313" key="5">
    <source>
        <dbReference type="EMBL" id="EGF78336.1"/>
    </source>
</evidence>
<dbReference type="FunCoup" id="F4P9K5">
    <property type="interactions" value="353"/>
</dbReference>
<evidence type="ECO:0000256" key="2">
    <source>
        <dbReference type="ARBA" id="ARBA00022705"/>
    </source>
</evidence>
<dbReference type="Gene3D" id="3.60.21.50">
    <property type="match status" value="1"/>
</dbReference>
<dbReference type="OMA" id="HCILIGT"/>
<dbReference type="InterPro" id="IPR040663">
    <property type="entry name" value="DNA_pol_D_N"/>
</dbReference>
<dbReference type="GO" id="GO:0043625">
    <property type="term" value="C:delta DNA polymerase complex"/>
    <property type="evidence" value="ECO:0000318"/>
    <property type="project" value="GO_Central"/>
</dbReference>
<dbReference type="InterPro" id="IPR007185">
    <property type="entry name" value="DNA_pol_a/d/e_bsu"/>
</dbReference>
<feature type="domain" description="DNA polymerase delta subunit OB-fold" evidence="4">
    <location>
        <begin position="8"/>
        <end position="145"/>
    </location>
</feature>
<keyword evidence="2" id="KW-0235">DNA replication</keyword>
<feature type="non-terminal residue" evidence="5">
    <location>
        <position position="1"/>
    </location>
</feature>
<evidence type="ECO:0000259" key="3">
    <source>
        <dbReference type="Pfam" id="PF04042"/>
    </source>
</evidence>
<organism evidence="5 6">
    <name type="scientific">Batrachochytrium dendrobatidis (strain JAM81 / FGSC 10211)</name>
    <name type="common">Frog chytrid fungus</name>
    <dbReference type="NCBI Taxonomy" id="684364"/>
    <lineage>
        <taxon>Eukaryota</taxon>
        <taxon>Fungi</taxon>
        <taxon>Fungi incertae sedis</taxon>
        <taxon>Chytridiomycota</taxon>
        <taxon>Chytridiomycota incertae sedis</taxon>
        <taxon>Chytridiomycetes</taxon>
        <taxon>Rhizophydiales</taxon>
        <taxon>Rhizophydiales incertae sedis</taxon>
        <taxon>Batrachochytrium</taxon>
    </lineage>
</organism>
<keyword evidence="6" id="KW-1185">Reference proteome</keyword>
<comment type="similarity">
    <text evidence="1">Belongs to the DNA polymerase delta/II small subunit family.</text>
</comment>
<proteinExistence type="inferred from homology"/>
<dbReference type="GO" id="GO:0006271">
    <property type="term" value="P:DNA strand elongation involved in DNA replication"/>
    <property type="evidence" value="ECO:0000318"/>
    <property type="project" value="GO_Central"/>
</dbReference>
<dbReference type="InParanoid" id="F4P9K5"/>
<dbReference type="Gene3D" id="2.40.50.430">
    <property type="match status" value="1"/>
</dbReference>
<sequence length="434" mass="47781">KGLNYASQYASLYFVRLNLLRPRVLAAAQKRWSTVSCKQSDSLPQHVPRVVDVQTGVLCYIIGTVFLDMSEKPNILDEVSREEWTALPTPKNKYVSEKDAVLLEDESGRIVLTGDIIKTTVFMTGVIAALLGSENQEGEFQVLDVCYAAFDPQPPLPISTDSGINGCNIYHPWIALVSGLNFEGDGQYDMRYELLRDFLTGESGTFQDQLKISHISRLVICGNTMAQLHVSAETLQKAKLKFHGPDPNEYNEWVVDTVDQFLVSVGQSMPVDVVPGATDPTTSFLPQQPIHSSIFHSACNLTSLSMVTNPYTATVGGTRQSLDDMYKMTNVAEGVDLASEVLKWGHVAPTAPDTLPCYPFSQNDPMVITVRPHLYIIGNQTKFDTKVIELCGDGEPTLETTRVILVPSFSNTGTVVLVNLATLDYKTVEFGTCI</sequence>
<dbReference type="Pfam" id="PF18018">
    <property type="entry name" value="DNA_pol_D_N"/>
    <property type="match status" value="1"/>
</dbReference>
<gene>
    <name evidence="5" type="ORF">BATDEDRAFT_13201</name>
</gene>
<dbReference type="EMBL" id="GL882889">
    <property type="protein sequence ID" value="EGF78336.1"/>
    <property type="molecule type" value="Genomic_DNA"/>
</dbReference>
<name>F4P9K5_BATDJ</name>
<dbReference type="RefSeq" id="XP_006680980.1">
    <property type="nucleotide sequence ID" value="XM_006680917.1"/>
</dbReference>
<dbReference type="PANTHER" id="PTHR10416">
    <property type="entry name" value="DNA POLYMERASE DELTA SUBUNIT 2"/>
    <property type="match status" value="1"/>
</dbReference>
<dbReference type="GO" id="GO:0003677">
    <property type="term" value="F:DNA binding"/>
    <property type="evidence" value="ECO:0007669"/>
    <property type="project" value="InterPro"/>
</dbReference>
<evidence type="ECO:0000259" key="4">
    <source>
        <dbReference type="Pfam" id="PF18018"/>
    </source>
</evidence>
<dbReference type="HOGENOM" id="CLU_021763_1_0_1"/>
<dbReference type="GeneID" id="18236776"/>
<dbReference type="Pfam" id="PF04042">
    <property type="entry name" value="DNA_pol_E_B"/>
    <property type="match status" value="1"/>
</dbReference>
<feature type="domain" description="DNA polymerase alpha/delta/epsilon subunit B" evidence="3">
    <location>
        <begin position="174"/>
        <end position="384"/>
    </location>
</feature>